<name>A0A9X0DKL7_9HELO</name>
<protein>
    <submittedName>
        <fullName evidence="1">Uncharacterized protein</fullName>
    </submittedName>
</protein>
<evidence type="ECO:0000313" key="2">
    <source>
        <dbReference type="Proteomes" id="UP001152300"/>
    </source>
</evidence>
<sequence>MDALKEEKETIRSVLEGWNRGVVDKYGIRPTKRAHAAIIYPEPQAPLPHKKLRIALSFTPIYPSPSSTAFSNPIYQTPKNPEDITTDTNIYISIANDSSFSQSGSKGVMDYTRYKVKYGNQEVHERHDGILEVGRLRAALGCEIFKQEGDGRGDGEKQWGNGAVQLTWNDGKNDESKWDDEKKGSELERGVQVLVDTKEDIEGGWI</sequence>
<gene>
    <name evidence="1" type="ORF">OCU04_006468</name>
</gene>
<keyword evidence="2" id="KW-1185">Reference proteome</keyword>
<comment type="caution">
    <text evidence="1">The sequence shown here is derived from an EMBL/GenBank/DDBJ whole genome shotgun (WGS) entry which is preliminary data.</text>
</comment>
<proteinExistence type="predicted"/>
<evidence type="ECO:0000313" key="1">
    <source>
        <dbReference type="EMBL" id="KAJ8065805.1"/>
    </source>
</evidence>
<dbReference type="AlphaFoldDB" id="A0A9X0DKL7"/>
<dbReference type="Proteomes" id="UP001152300">
    <property type="component" value="Unassembled WGS sequence"/>
</dbReference>
<reference evidence="1" key="1">
    <citation type="submission" date="2022-11" db="EMBL/GenBank/DDBJ databases">
        <title>Genome Resource of Sclerotinia nivalis Strain SnTB1, a Plant Pathogen Isolated from American Ginseng.</title>
        <authorList>
            <person name="Fan S."/>
        </authorList>
    </citation>
    <scope>NUCLEOTIDE SEQUENCE</scope>
    <source>
        <strain evidence="1">SnTB1</strain>
    </source>
</reference>
<dbReference type="OrthoDB" id="3559882at2759"/>
<organism evidence="1 2">
    <name type="scientific">Sclerotinia nivalis</name>
    <dbReference type="NCBI Taxonomy" id="352851"/>
    <lineage>
        <taxon>Eukaryota</taxon>
        <taxon>Fungi</taxon>
        <taxon>Dikarya</taxon>
        <taxon>Ascomycota</taxon>
        <taxon>Pezizomycotina</taxon>
        <taxon>Leotiomycetes</taxon>
        <taxon>Helotiales</taxon>
        <taxon>Sclerotiniaceae</taxon>
        <taxon>Sclerotinia</taxon>
    </lineage>
</organism>
<dbReference type="EMBL" id="JAPEIS010000006">
    <property type="protein sequence ID" value="KAJ8065805.1"/>
    <property type="molecule type" value="Genomic_DNA"/>
</dbReference>
<accession>A0A9X0DKL7</accession>